<feature type="transmembrane region" description="Helical" evidence="2">
    <location>
        <begin position="153"/>
        <end position="172"/>
    </location>
</feature>
<dbReference type="InParanoid" id="A0A0H2RS69"/>
<feature type="transmembrane region" description="Helical" evidence="2">
    <location>
        <begin position="65"/>
        <end position="84"/>
    </location>
</feature>
<sequence>MNETTTTATTAVTAAANAILSLRAIYSAADSDRQYSHLFRASLLAFVGFYYAVSPFYKTPKQKSWILTTLSAFLMTACSVPFLLDYFRGGFSVAASPISSPFAYGVNKVFQAYLVADLALGALHYRKQVNLLSGWIHHAMYVVVTEYAMRNGLAGLFALAAAMEAPTFLLGLGSLHSRARTDVGFASIFFITRIVFNAALIYAYSVKANREGLLEGSWVPASVLTMAFGMHAMWFKGCVNGFVKRAREAKAKRMDAEVKVKVIGLKGLEVSSEPVPVPALTAATIASTTATAKPAPRFATLPRRRERKTFRAEIPALPPAAPSIPKSHSHSHSPAHARRRSALPDDYLSASWHAGSRTPPPLFSGSGSSDTESDEEVHTPFDGVEGTRGPVVVGVDCPSDPSSSSTSLRLAQEQIAKPWSPPAPVPILRLPLNLGRTEMVDAMGTRARLRLRALRERIRARGADVVGRLRLGGAGLGEGAAWGYHEGGGAGGVPGGFVGVGGVEAAERTSPVEVVAY</sequence>
<dbReference type="Proteomes" id="UP000053477">
    <property type="component" value="Unassembled WGS sequence"/>
</dbReference>
<dbReference type="AlphaFoldDB" id="A0A0H2RS69"/>
<evidence type="ECO:0000256" key="1">
    <source>
        <dbReference type="SAM" id="MobiDB-lite"/>
    </source>
</evidence>
<evidence type="ECO:0000313" key="4">
    <source>
        <dbReference type="Proteomes" id="UP000053477"/>
    </source>
</evidence>
<dbReference type="OrthoDB" id="341353at2759"/>
<dbReference type="EMBL" id="KQ085980">
    <property type="protein sequence ID" value="KLO12293.1"/>
    <property type="molecule type" value="Genomic_DNA"/>
</dbReference>
<feature type="compositionally biased region" description="Low complexity" evidence="1">
    <location>
        <begin position="389"/>
        <end position="406"/>
    </location>
</feature>
<gene>
    <name evidence="3" type="ORF">SCHPADRAFT_890870</name>
</gene>
<protein>
    <submittedName>
        <fullName evidence="3">Uncharacterized protein</fullName>
    </submittedName>
</protein>
<feature type="transmembrane region" description="Helical" evidence="2">
    <location>
        <begin position="184"/>
        <end position="205"/>
    </location>
</feature>
<accession>A0A0H2RS69</accession>
<dbReference type="STRING" id="27342.A0A0H2RS69"/>
<feature type="compositionally biased region" description="Basic residues" evidence="1">
    <location>
        <begin position="327"/>
        <end position="341"/>
    </location>
</feature>
<keyword evidence="2" id="KW-1133">Transmembrane helix</keyword>
<feature type="region of interest" description="Disordered" evidence="1">
    <location>
        <begin position="312"/>
        <end position="406"/>
    </location>
</feature>
<feature type="transmembrane region" description="Helical" evidence="2">
    <location>
        <begin position="217"/>
        <end position="243"/>
    </location>
</feature>
<keyword evidence="2" id="KW-0812">Transmembrane</keyword>
<evidence type="ECO:0000256" key="2">
    <source>
        <dbReference type="SAM" id="Phobius"/>
    </source>
</evidence>
<evidence type="ECO:0000313" key="3">
    <source>
        <dbReference type="EMBL" id="KLO12293.1"/>
    </source>
</evidence>
<name>A0A0H2RS69_9AGAM</name>
<organism evidence="3 4">
    <name type="scientific">Schizopora paradoxa</name>
    <dbReference type="NCBI Taxonomy" id="27342"/>
    <lineage>
        <taxon>Eukaryota</taxon>
        <taxon>Fungi</taxon>
        <taxon>Dikarya</taxon>
        <taxon>Basidiomycota</taxon>
        <taxon>Agaricomycotina</taxon>
        <taxon>Agaricomycetes</taxon>
        <taxon>Hymenochaetales</taxon>
        <taxon>Schizoporaceae</taxon>
        <taxon>Schizopora</taxon>
    </lineage>
</organism>
<feature type="transmembrane region" description="Helical" evidence="2">
    <location>
        <begin position="35"/>
        <end position="53"/>
    </location>
</feature>
<keyword evidence="2" id="KW-0472">Membrane</keyword>
<reference evidence="3 4" key="1">
    <citation type="submission" date="2015-04" db="EMBL/GenBank/DDBJ databases">
        <title>Complete genome sequence of Schizopora paradoxa KUC8140, a cosmopolitan wood degrader in East Asia.</title>
        <authorList>
            <consortium name="DOE Joint Genome Institute"/>
            <person name="Min B."/>
            <person name="Park H."/>
            <person name="Jang Y."/>
            <person name="Kim J.-J."/>
            <person name="Kim K.H."/>
            <person name="Pangilinan J."/>
            <person name="Lipzen A."/>
            <person name="Riley R."/>
            <person name="Grigoriev I.V."/>
            <person name="Spatafora J.W."/>
            <person name="Choi I.-G."/>
        </authorList>
    </citation>
    <scope>NUCLEOTIDE SEQUENCE [LARGE SCALE GENOMIC DNA]</scope>
    <source>
        <strain evidence="3 4">KUC8140</strain>
    </source>
</reference>
<proteinExistence type="predicted"/>
<keyword evidence="4" id="KW-1185">Reference proteome</keyword>